<reference evidence="9" key="1">
    <citation type="submission" date="2023-06" db="EMBL/GenBank/DDBJ databases">
        <authorList>
            <person name="Noh H."/>
        </authorList>
    </citation>
    <scope>NUCLEOTIDE SEQUENCE</scope>
    <source>
        <strain evidence="9">DUCC20226</strain>
    </source>
</reference>
<sequence>MDFFLAIFPWFVLWELNMKRREKITVCLSLSLGVFAGVCGVIRTTGLGVLANSADYLYATADSVMYTSSELMVTVICISVPTLRPLWQKALKMQSSAYQYGTGDHFDGSRYGRGTSKKQTLRSFDDGPDGTSFGMENLGTTNGVKGKGTMNVTTNVTAFSSAPLGAKNTDHSSDNDSDKEILGDDQQYQAYGDGIRRTRQITITYGSAS</sequence>
<proteinExistence type="inferred from homology"/>
<dbReference type="AlphaFoldDB" id="A0AAD9W4G2"/>
<keyword evidence="4 7" id="KW-0472">Membrane</keyword>
<organism evidence="9 10">
    <name type="scientific">Phomopsis amygdali</name>
    <name type="common">Fusicoccum amygdali</name>
    <dbReference type="NCBI Taxonomy" id="1214568"/>
    <lineage>
        <taxon>Eukaryota</taxon>
        <taxon>Fungi</taxon>
        <taxon>Dikarya</taxon>
        <taxon>Ascomycota</taxon>
        <taxon>Pezizomycotina</taxon>
        <taxon>Sordariomycetes</taxon>
        <taxon>Sordariomycetidae</taxon>
        <taxon>Diaporthales</taxon>
        <taxon>Diaporthaceae</taxon>
        <taxon>Diaporthe</taxon>
    </lineage>
</organism>
<protein>
    <recommendedName>
        <fullName evidence="8">Rhodopsin domain-containing protein</fullName>
    </recommendedName>
</protein>
<comment type="caution">
    <text evidence="9">The sequence shown here is derived from an EMBL/GenBank/DDBJ whole genome shotgun (WGS) entry which is preliminary data.</text>
</comment>
<evidence type="ECO:0000256" key="4">
    <source>
        <dbReference type="ARBA" id="ARBA00023136"/>
    </source>
</evidence>
<name>A0AAD9W4G2_PHOAM</name>
<dbReference type="InterPro" id="IPR052337">
    <property type="entry name" value="SAT4-like"/>
</dbReference>
<keyword evidence="3 7" id="KW-1133">Transmembrane helix</keyword>
<evidence type="ECO:0000313" key="9">
    <source>
        <dbReference type="EMBL" id="KAK2608331.1"/>
    </source>
</evidence>
<comment type="subcellular location">
    <subcellularLocation>
        <location evidence="1">Membrane</location>
        <topology evidence="1">Multi-pass membrane protein</topology>
    </subcellularLocation>
</comment>
<feature type="region of interest" description="Disordered" evidence="6">
    <location>
        <begin position="111"/>
        <end position="146"/>
    </location>
</feature>
<evidence type="ECO:0000256" key="5">
    <source>
        <dbReference type="ARBA" id="ARBA00038359"/>
    </source>
</evidence>
<evidence type="ECO:0000259" key="8">
    <source>
        <dbReference type="Pfam" id="PF20684"/>
    </source>
</evidence>
<accession>A0AAD9W4G2</accession>
<dbReference type="Proteomes" id="UP001265746">
    <property type="component" value="Unassembled WGS sequence"/>
</dbReference>
<comment type="similarity">
    <text evidence="5">Belongs to the SAT4 family.</text>
</comment>
<dbReference type="InterPro" id="IPR049326">
    <property type="entry name" value="Rhodopsin_dom_fungi"/>
</dbReference>
<dbReference type="Pfam" id="PF20684">
    <property type="entry name" value="Fung_rhodopsin"/>
    <property type="match status" value="1"/>
</dbReference>
<dbReference type="EMBL" id="JAUJFL010000003">
    <property type="protein sequence ID" value="KAK2608331.1"/>
    <property type="molecule type" value="Genomic_DNA"/>
</dbReference>
<dbReference type="PANTHER" id="PTHR33048">
    <property type="entry name" value="PTH11-LIKE INTEGRAL MEMBRANE PROTEIN (AFU_ORTHOLOGUE AFUA_5G11245)"/>
    <property type="match status" value="1"/>
</dbReference>
<gene>
    <name evidence="9" type="ORF">N8I77_006949</name>
</gene>
<feature type="transmembrane region" description="Helical" evidence="7">
    <location>
        <begin position="64"/>
        <end position="83"/>
    </location>
</feature>
<keyword evidence="10" id="KW-1185">Reference proteome</keyword>
<keyword evidence="2 7" id="KW-0812">Transmembrane</keyword>
<evidence type="ECO:0000256" key="2">
    <source>
        <dbReference type="ARBA" id="ARBA00022692"/>
    </source>
</evidence>
<evidence type="ECO:0000313" key="10">
    <source>
        <dbReference type="Proteomes" id="UP001265746"/>
    </source>
</evidence>
<evidence type="ECO:0000256" key="6">
    <source>
        <dbReference type="SAM" id="MobiDB-lite"/>
    </source>
</evidence>
<dbReference type="GO" id="GO:0016020">
    <property type="term" value="C:membrane"/>
    <property type="evidence" value="ECO:0007669"/>
    <property type="project" value="UniProtKB-SubCell"/>
</dbReference>
<feature type="domain" description="Rhodopsin" evidence="8">
    <location>
        <begin position="2"/>
        <end position="89"/>
    </location>
</feature>
<evidence type="ECO:0000256" key="1">
    <source>
        <dbReference type="ARBA" id="ARBA00004141"/>
    </source>
</evidence>
<evidence type="ECO:0000256" key="3">
    <source>
        <dbReference type="ARBA" id="ARBA00022989"/>
    </source>
</evidence>
<dbReference type="PANTHER" id="PTHR33048:SF93">
    <property type="entry name" value="INTEGRAL MEMBRANE PROTEIN"/>
    <property type="match status" value="1"/>
</dbReference>
<evidence type="ECO:0000256" key="7">
    <source>
        <dbReference type="SAM" id="Phobius"/>
    </source>
</evidence>